<dbReference type="EMBL" id="CP017628">
    <property type="protein sequence ID" value="AOW30263.1"/>
    <property type="molecule type" value="Genomic_DNA"/>
</dbReference>
<dbReference type="Proteomes" id="UP000000559">
    <property type="component" value="Chromosome 6"/>
</dbReference>
<dbReference type="STRING" id="237561.A0A1D8PQ52"/>
<dbReference type="SUPFAM" id="SSF64268">
    <property type="entry name" value="PX domain"/>
    <property type="match status" value="1"/>
</dbReference>
<dbReference type="Pfam" id="PF00787">
    <property type="entry name" value="PX"/>
    <property type="match status" value="1"/>
</dbReference>
<name>A0A1D8PQ52_CANAL</name>
<dbReference type="FunCoup" id="A0A1D8PQ52">
    <property type="interactions" value="32"/>
</dbReference>
<proteinExistence type="predicted"/>
<dbReference type="GO" id="GO:0035091">
    <property type="term" value="F:phosphatidylinositol binding"/>
    <property type="evidence" value="ECO:0000318"/>
    <property type="project" value="GO_Central"/>
</dbReference>
<accession>A0A1D8PQ52</accession>
<dbReference type="Pfam" id="PF12828">
    <property type="entry name" value="PXB"/>
    <property type="match status" value="1"/>
</dbReference>
<feature type="domain" description="PX" evidence="1">
    <location>
        <begin position="202"/>
        <end position="341"/>
    </location>
</feature>
<evidence type="ECO:0000313" key="2">
    <source>
        <dbReference type="CGD" id="CAL0000196662"/>
    </source>
</evidence>
<dbReference type="InterPro" id="IPR047168">
    <property type="entry name" value="LEC1-like"/>
</dbReference>
<evidence type="ECO:0000259" key="1">
    <source>
        <dbReference type="PROSITE" id="PS50195"/>
    </source>
</evidence>
<reference evidence="3 4" key="1">
    <citation type="journal article" date="2004" name="Proc. Natl. Acad. Sci. U.S.A.">
        <title>The diploid genome sequence of Candida albicans.</title>
        <authorList>
            <person name="Jones T."/>
            <person name="Federspiel N.A."/>
            <person name="Chibana H."/>
            <person name="Dungan J."/>
            <person name="Kalman S."/>
            <person name="Magee B.B."/>
            <person name="Newport G."/>
            <person name="Thorstenson Y.R."/>
            <person name="Agabian N."/>
            <person name="Magee P.T."/>
            <person name="Davis R.W."/>
            <person name="Scherer S."/>
        </authorList>
    </citation>
    <scope>NUCLEOTIDE SEQUENCE [LARGE SCALE GENOMIC DNA]</scope>
    <source>
        <strain evidence="4">SC5314 / ATCC MYA-2876</strain>
    </source>
</reference>
<dbReference type="Pfam" id="PF12825">
    <property type="entry name" value="DUF3818"/>
    <property type="match status" value="1"/>
</dbReference>
<dbReference type="eggNOG" id="KOG2273">
    <property type="taxonomic scope" value="Eukaryota"/>
</dbReference>
<keyword evidence="4" id="KW-1185">Reference proteome</keyword>
<dbReference type="VEuPathDB" id="FungiDB:C6_03330C_A"/>
<dbReference type="InterPro" id="IPR024555">
    <property type="entry name" value="PX-associated"/>
</dbReference>
<dbReference type="KEGG" id="cal:CAALFM_C603330CA"/>
<dbReference type="PANTHER" id="PTHR47185">
    <property type="entry name" value="PX DOMAIN-CONTAINING PROTEIN YPR097W"/>
    <property type="match status" value="1"/>
</dbReference>
<dbReference type="PANTHER" id="PTHR47185:SF1">
    <property type="entry name" value="PX DOMAIN-CONTAINING PROTEIN YPR097W"/>
    <property type="match status" value="1"/>
</dbReference>
<dbReference type="PROSITE" id="PS50195">
    <property type="entry name" value="PX"/>
    <property type="match status" value="1"/>
</dbReference>
<reference evidence="3 4" key="3">
    <citation type="journal article" date="2013" name="Genome Biol.">
        <title>Assembly of a phased diploid Candida albicans genome facilitates allele-specific measurements and provides a simple model for repeat and indel structure.</title>
        <authorList>
            <person name="Muzzey D."/>
            <person name="Schwartz K."/>
            <person name="Weissman J.S."/>
            <person name="Sherlock G."/>
        </authorList>
    </citation>
    <scope>NUCLEOTIDE SEQUENCE [LARGE SCALE GENOMIC DNA]</scope>
    <source>
        <strain evidence="4">SC5314 / ATCC MYA-2876</strain>
    </source>
</reference>
<gene>
    <name evidence="3" type="ordered locus">CAALFM_C603330CA</name>
    <name evidence="2" type="ordered locus">orf19.13066</name>
</gene>
<dbReference type="GO" id="GO:0071466">
    <property type="term" value="P:cellular response to xenobiotic stimulus"/>
    <property type="evidence" value="ECO:0000315"/>
    <property type="project" value="CGD"/>
</dbReference>
<dbReference type="Gene3D" id="3.30.1520.10">
    <property type="entry name" value="Phox-like domain"/>
    <property type="match status" value="1"/>
</dbReference>
<organism evidence="3 4">
    <name type="scientific">Candida albicans (strain SC5314 / ATCC MYA-2876)</name>
    <name type="common">Yeast</name>
    <dbReference type="NCBI Taxonomy" id="237561"/>
    <lineage>
        <taxon>Eukaryota</taxon>
        <taxon>Fungi</taxon>
        <taxon>Dikarya</taxon>
        <taxon>Ascomycota</taxon>
        <taxon>Saccharomycotina</taxon>
        <taxon>Pichiomycetes</taxon>
        <taxon>Debaryomycetaceae</taxon>
        <taxon>Candida/Lodderomyces clade</taxon>
        <taxon>Candida</taxon>
    </lineage>
</organism>
<evidence type="ECO:0000313" key="3">
    <source>
        <dbReference type="EMBL" id="AOW30263.1"/>
    </source>
</evidence>
<dbReference type="SMART" id="SM00312">
    <property type="entry name" value="PX"/>
    <property type="match status" value="1"/>
</dbReference>
<protein>
    <recommendedName>
        <fullName evidence="1">PX domain-containing protein</fullName>
    </recommendedName>
</protein>
<dbReference type="GeneID" id="3639199"/>
<dbReference type="OrthoDB" id="2117459at2759"/>
<dbReference type="InParanoid" id="A0A1D8PQ52"/>
<reference evidence="3 4" key="2">
    <citation type="journal article" date="2007" name="Genome Biol.">
        <title>Assembly of the Candida albicans genome into sixteen supercontigs aligned on the eight chromosomes.</title>
        <authorList>
            <person name="van het Hoog M."/>
            <person name="Rast T.J."/>
            <person name="Martchenko M."/>
            <person name="Grindle S."/>
            <person name="Dignard D."/>
            <person name="Hogues H."/>
            <person name="Cuomo C."/>
            <person name="Berriman M."/>
            <person name="Scherer S."/>
            <person name="Magee B.B."/>
            <person name="Whiteway M."/>
            <person name="Chibana H."/>
            <person name="Nantel A."/>
            <person name="Magee P.T."/>
        </authorList>
    </citation>
    <scope>GENOME REANNOTATION</scope>
    <source>
        <strain evidence="4">SC5314 / ATCC MYA-2876</strain>
    </source>
</reference>
<dbReference type="InterPro" id="IPR036871">
    <property type="entry name" value="PX_dom_sf"/>
</dbReference>
<evidence type="ECO:0000313" key="4">
    <source>
        <dbReference type="Proteomes" id="UP000000559"/>
    </source>
</evidence>
<dbReference type="RefSeq" id="XP_719181.2">
    <property type="nucleotide sequence ID" value="XM_714088.2"/>
</dbReference>
<dbReference type="CGD" id="CAL0000196662">
    <property type="gene designation" value="orf19.13066"/>
</dbReference>
<sequence length="921" mass="108573">MEINTQSNDDIDTLLKQLTPTQEHFLKKYLLEEQLSKELHNFNEPNCCQLLGYPFKSSSNKNNQNDELSSKLPLLSFFFKQFLTTFPFITNNSPKNQQDFWQNTLQPFIESFNTKPISHSEEREEKITKRRQVNKKLLSGLLLFYNAVIITDQEINYLTETHYKPSDTGKLDKFHNKKEIITSNNSKSGSNGLNIVAVRVIYENPTNISSWIPFYNRIKVYHLFIIELQNDNQDTYYIAKSYQNFKTLHNKLKKKFPGLFTEIHLPSHKDKHDNGWEINNDKESLAYEEEEDTTSCSNEKILIREKMRLSLRGYLKSLMKIPEVAHCTILSEFLTTNKTTLTRDDIIDYNQRQEHEELMKQTQIEFQQQTTKIMLSLTKDFESFKSQLIMNPGTITQIFYELGSTPDIKQMSPLLKTFNEWCKVEIAATIYQTFISQDNSSEWFNKVKKFHRIFPHNIVYGILKYTNPMKIISRIVDLLLVNIPSFSWNSSELNDHSKKNGARNLLSMIFIMLLNEDLNGFDKELSILESNLIGYEVYLQRIKNYVQLDYKQINSIRDEQTLNNQDLLLTILSTPKLTPQVDDDDNNNKFNEIESSYHHYRNITNAEKLEESELYLNLKQYWQIQIRKRDKDLFKQLWQEPELSELIKKFLIIFYQPLMTIFTKSDVHLAFRGLQKFIDDLIETVTKINNEEIYYLNSFEIFNKLKNLLDRHENVIWEFIHKIYIKDDQHLFLNLIKWIEKYLTMMRIKFINPEIVKINIHTPNSGGGGGGDGDNNLDKQLFMNQLNSRVQKIVTKRKLFKEYLEAKANLQQQDPNNNDIDGNWEDINNKIFGNTTSDEFGVKTDDLEEFNYLNAENDLLNDLSKQTDLERDLLNKLHQLDQTTPGTSELDKLDITQELYQVLNRISTFETSDGMTTNMNR</sequence>
<dbReference type="CDD" id="cd06869">
    <property type="entry name" value="PX_UP2_fungi"/>
    <property type="match status" value="1"/>
</dbReference>
<dbReference type="InterPro" id="IPR001683">
    <property type="entry name" value="PX_dom"/>
</dbReference>
<dbReference type="AlphaFoldDB" id="A0A1D8PQ52"/>
<dbReference type="InterPro" id="IPR024554">
    <property type="entry name" value="LEC1-like_C"/>
</dbReference>